<dbReference type="Proteomes" id="UP000095287">
    <property type="component" value="Unplaced"/>
</dbReference>
<evidence type="ECO:0000313" key="1">
    <source>
        <dbReference type="Proteomes" id="UP000095287"/>
    </source>
</evidence>
<accession>A0A1I7YFR5</accession>
<name>A0A1I7YFR5_9BILA</name>
<evidence type="ECO:0000313" key="2">
    <source>
        <dbReference type="WBParaSite" id="L893_g15904.t1"/>
    </source>
</evidence>
<dbReference type="WBParaSite" id="L893_g15904.t1">
    <property type="protein sequence ID" value="L893_g15904.t1"/>
    <property type="gene ID" value="L893_g15904"/>
</dbReference>
<protein>
    <submittedName>
        <fullName evidence="2">F-box domain-containing protein</fullName>
    </submittedName>
</protein>
<reference evidence="2" key="1">
    <citation type="submission" date="2016-11" db="UniProtKB">
        <authorList>
            <consortium name="WormBaseParasite"/>
        </authorList>
    </citation>
    <scope>IDENTIFICATION</scope>
</reference>
<keyword evidence="1" id="KW-1185">Reference proteome</keyword>
<dbReference type="AlphaFoldDB" id="A0A1I7YFR5"/>
<organism evidence="1 2">
    <name type="scientific">Steinernema glaseri</name>
    <dbReference type="NCBI Taxonomy" id="37863"/>
    <lineage>
        <taxon>Eukaryota</taxon>
        <taxon>Metazoa</taxon>
        <taxon>Ecdysozoa</taxon>
        <taxon>Nematoda</taxon>
        <taxon>Chromadorea</taxon>
        <taxon>Rhabditida</taxon>
        <taxon>Tylenchina</taxon>
        <taxon>Panagrolaimomorpha</taxon>
        <taxon>Strongyloidoidea</taxon>
        <taxon>Steinernematidae</taxon>
        <taxon>Steinernema</taxon>
    </lineage>
</organism>
<proteinExistence type="predicted"/>
<sequence length="556" mass="64135">MSTVVELFVPAPEESIAGNRAEVGNRLRTSDARIPTLRFRFHLWNLFRSEGRSILDSKSFETGILLPSFFLANWLLSTRSPFLRTVRRAQCWLSSRLCYGFIAVNLSSAAAGNLNMDYLFYDHVEQIVGFLPQKDVATIAKVANRSPELKNWSAAAEDQLENRFLLDDVKTIAKVANRSPELKNWSIAAEDQLENRFLLDVNVHTEQNGENEPKIRLSVKKVLPDKRQEVWNFKQWRYAWLRSVKIKTCEHRDGDVGVQTELDQVLRTVSLPVDANAGASLIGSYCQYSECTFGRSHTFHTPAISDAVLKILQATQRGFISVDMGRLGEDPSGACRDFVADYIECGPFLEQLSYYDRHSVQEKIWDAVAAQFGKPRGRPLEVNVRCPISLKYEEIEGIIESWLKSDGTYEKKSITYWRPTCLDATWIQLKKKYNFVSEYEHDGYLAHPTRRSSFFIFENGISLVEFKPWHIPVDLKQIDSVIDEWKKGDGLRVWGETYCSFAFEAKEDWKKLVEKYDSSVREDGHYCIHVAHPSNTVWLVLVGRRDEWVRMRRMSW</sequence>